<dbReference type="GO" id="GO:0009408">
    <property type="term" value="P:response to heat"/>
    <property type="evidence" value="ECO:0007669"/>
    <property type="project" value="TreeGrafter"/>
</dbReference>
<dbReference type="PROSITE" id="PS01031">
    <property type="entry name" value="SHSP"/>
    <property type="match status" value="2"/>
</dbReference>
<dbReference type="Gene3D" id="2.60.40.790">
    <property type="match status" value="2"/>
</dbReference>
<evidence type="ECO:0000259" key="4">
    <source>
        <dbReference type="PROSITE" id="PS01031"/>
    </source>
</evidence>
<evidence type="ECO:0000256" key="3">
    <source>
        <dbReference type="SAM" id="MobiDB-lite"/>
    </source>
</evidence>
<feature type="domain" description="SHSP" evidence="4">
    <location>
        <begin position="335"/>
        <end position="428"/>
    </location>
</feature>
<dbReference type="GO" id="GO:0005737">
    <property type="term" value="C:cytoplasm"/>
    <property type="evidence" value="ECO:0007669"/>
    <property type="project" value="TreeGrafter"/>
</dbReference>
<dbReference type="PANTHER" id="PTHR45640:SF26">
    <property type="entry name" value="RE23625P"/>
    <property type="match status" value="1"/>
</dbReference>
<reference evidence="6" key="1">
    <citation type="submission" date="2023-11" db="UniProtKB">
        <authorList>
            <consortium name="WormBaseParasite"/>
        </authorList>
    </citation>
    <scope>IDENTIFICATION</scope>
</reference>
<dbReference type="Pfam" id="PF00011">
    <property type="entry name" value="HSP20"/>
    <property type="match status" value="2"/>
</dbReference>
<evidence type="ECO:0000313" key="6">
    <source>
        <dbReference type="WBParaSite" id="SMTH1_87950.1"/>
    </source>
</evidence>
<sequence length="428" mass="50289">MTNYRTELRIPVERNNKSIINDDYFTFDDNSMLTLNDNWKYNNSNNINNWDSRSRHTSSNEYISHDIPWNKRLRTTSADPTRYTNVDYLYDDMKRRMEERRRRWNEEFKLLNNDMLLPSRLKSSNDIFSSRETINSPNSHDIISKNPSSSGYEQFPDGSVHFVSNFNLSGYDPELLKVFVRDGKLMVVAKTEHNHSTNSLNTTINTNNTNNNSISSFREYTHSLNLPPGVDDEKLSAVLSLNGVLTVSCPMKPPSFSSSTNLQSPYSENLSDSFWNNHHQYYRHHYRSPIMKPQQQYSRKIDLKSPKSNYSSRSSHSDYDIISRDQQDYQSRHPSSSIQLQQQQQQQQQRKHRFRLELPIDSEYSPGEIQIKTLNRRIYIKARHEERAPNRTSVREFSKEYDIPDNIDPESLTAKFSNGILYIEEPIV</sequence>
<dbReference type="GO" id="GO:0005634">
    <property type="term" value="C:nucleus"/>
    <property type="evidence" value="ECO:0007669"/>
    <property type="project" value="TreeGrafter"/>
</dbReference>
<evidence type="ECO:0000256" key="1">
    <source>
        <dbReference type="PROSITE-ProRule" id="PRU00285"/>
    </source>
</evidence>
<dbReference type="WBParaSite" id="SMTH1_87950.1">
    <property type="protein sequence ID" value="SMTH1_87950.1"/>
    <property type="gene ID" value="SMTH1_87950"/>
</dbReference>
<dbReference type="InterPro" id="IPR008978">
    <property type="entry name" value="HSP20-like_chaperone"/>
</dbReference>
<dbReference type="AlphaFoldDB" id="A0AA85BYT8"/>
<dbReference type="Proteomes" id="UP000050791">
    <property type="component" value="Unassembled WGS sequence"/>
</dbReference>
<dbReference type="InterPro" id="IPR002068">
    <property type="entry name" value="A-crystallin/Hsp20_dom"/>
</dbReference>
<evidence type="ECO:0000313" key="5">
    <source>
        <dbReference type="Proteomes" id="UP000050791"/>
    </source>
</evidence>
<comment type="similarity">
    <text evidence="1 2">Belongs to the small heat shock protein (HSP20) family.</text>
</comment>
<dbReference type="GO" id="GO:0051082">
    <property type="term" value="F:unfolded protein binding"/>
    <property type="evidence" value="ECO:0007669"/>
    <property type="project" value="TreeGrafter"/>
</dbReference>
<accession>A0AA85BYT8</accession>
<dbReference type="InterPro" id="IPR001436">
    <property type="entry name" value="Alpha-crystallin/sHSP_animal"/>
</dbReference>
<protein>
    <recommendedName>
        <fullName evidence="4">SHSP domain-containing protein</fullName>
    </recommendedName>
</protein>
<dbReference type="PANTHER" id="PTHR45640">
    <property type="entry name" value="HEAT SHOCK PROTEIN HSP-12.2-RELATED"/>
    <property type="match status" value="1"/>
</dbReference>
<evidence type="ECO:0000256" key="2">
    <source>
        <dbReference type="RuleBase" id="RU003616"/>
    </source>
</evidence>
<feature type="compositionally biased region" description="Basic and acidic residues" evidence="3">
    <location>
        <begin position="315"/>
        <end position="331"/>
    </location>
</feature>
<feature type="region of interest" description="Disordered" evidence="3">
    <location>
        <begin position="287"/>
        <end position="351"/>
    </location>
</feature>
<dbReference type="SUPFAM" id="SSF49764">
    <property type="entry name" value="HSP20-like chaperones"/>
    <property type="match status" value="2"/>
</dbReference>
<proteinExistence type="inferred from homology"/>
<organism evidence="5 6">
    <name type="scientific">Schistosoma mattheei</name>
    <dbReference type="NCBI Taxonomy" id="31246"/>
    <lineage>
        <taxon>Eukaryota</taxon>
        <taxon>Metazoa</taxon>
        <taxon>Spiralia</taxon>
        <taxon>Lophotrochozoa</taxon>
        <taxon>Platyhelminthes</taxon>
        <taxon>Trematoda</taxon>
        <taxon>Digenea</taxon>
        <taxon>Strigeidida</taxon>
        <taxon>Schistosomatoidea</taxon>
        <taxon>Schistosomatidae</taxon>
        <taxon>Schistosoma</taxon>
    </lineage>
</organism>
<feature type="domain" description="SHSP" evidence="4">
    <location>
        <begin position="143"/>
        <end position="267"/>
    </location>
</feature>
<dbReference type="CDD" id="cd06526">
    <property type="entry name" value="metazoan_ACD"/>
    <property type="match status" value="2"/>
</dbReference>
<feature type="compositionally biased region" description="Low complexity" evidence="3">
    <location>
        <begin position="339"/>
        <end position="348"/>
    </location>
</feature>
<dbReference type="GO" id="GO:0042026">
    <property type="term" value="P:protein refolding"/>
    <property type="evidence" value="ECO:0007669"/>
    <property type="project" value="TreeGrafter"/>
</dbReference>
<name>A0AA85BYT8_9TREM</name>